<dbReference type="GO" id="GO:0042742">
    <property type="term" value="P:defense response to bacterium"/>
    <property type="evidence" value="ECO:0007669"/>
    <property type="project" value="UniProtKB-ARBA"/>
</dbReference>
<dbReference type="Pfam" id="PF23598">
    <property type="entry name" value="LRR_14"/>
    <property type="match status" value="1"/>
</dbReference>
<sequence length="977" mass="111074">MEATALSIGKSVLNGALSYAKSALAEEVALQLGVRRDQLFITNELEMMQAFLMVAHDEGVDSMVVKVWVKQVRDVAYDVEDSLQEFAVRLQKQSWWRIHQTLLDRRRVAKQMKELRANVEDVSQRNMRYHLIKGSSSKPATIGGQSAVADGTIMSGTAEVMRLREKTKVDLVRLINKKDNDLIVIAVSGTSAGHLGKMSMIKDAYEDPMIQKKFECRAWIGKLMCPFNLTEFLQSIIEQFHVNFLQESGEKEKKALEMQVLRKMRRMKEDSLVREFTRYVNQRSYLIVLNGIHTVEEWGQIKPCFQLINKHGSRIVVCAEQVGVASSCVGPEDAAPEYKQLLAHHNLYASTRRPSLNVGTAVSDNSVNRKMLNRTGTMLEVLKESQLIGRETEKEEIINQVITEDSQLQVISVWGMGGIGKTTLIRDVYQDEKLSGKFPKRACATIMRPFNVNELLQNLASQFGYKDVQEMDKELRGKKYLIVLDDLSSNAEWDTIIPHFPPTETSSRIIVTTRVKDIATHCSKKHEKIYMLRSLEDDNALHLFTKKLFGKATNMYEEYGELVEHANLILKKCNGLPLAIVTIGGFLANQPKTVMEWRKLNEHISAELVINPEIGIIRTILLRSYDGLPYYLKSCFLYMPIFPEDYVVGRKRLVRRWSAEGYSTEVHGKSAEEILDGYFMELISRSMFLPSQQSIHGIEVIGSCQVHDLIRQIGISKSTEENLVLTLEEACSSNSQGTMRHLAINGNWKGDQSKFESIVDMTRVRSVTVFGEWKSFFISNKMSLLRVLDLQDTTGLRDHHVKHIGKLLHLRYLSLRGCNAIYHLPDSLGNLRELVTLDLRGTRIIKLPTSIFNLHKLSYLRYGRKPYNEDGSYEDYFGADLPKLVGNRPCILCLMTGIACCCRNIAAWILYDDTDLNCHDACTALCCNLFPFIVMRLDLHGVLVQSGMRKLKALHTLGVVNIAMRGKYVLKGYRRAH</sequence>
<dbReference type="InterPro" id="IPR032675">
    <property type="entry name" value="LRR_dom_sf"/>
</dbReference>
<dbReference type="Proteomes" id="UP001231189">
    <property type="component" value="Unassembled WGS sequence"/>
</dbReference>
<dbReference type="Pfam" id="PF18052">
    <property type="entry name" value="Rx_N"/>
    <property type="match status" value="1"/>
</dbReference>
<keyword evidence="12" id="KW-1185">Reference proteome</keyword>
<dbReference type="GO" id="GO:0009626">
    <property type="term" value="P:plant-type hypersensitive response"/>
    <property type="evidence" value="ECO:0007669"/>
    <property type="project" value="UniProtKB-ARBA"/>
</dbReference>
<feature type="domain" description="Disease resistance N-terminal" evidence="8">
    <location>
        <begin position="13"/>
        <end position="96"/>
    </location>
</feature>
<dbReference type="InterPro" id="IPR027417">
    <property type="entry name" value="P-loop_NTPase"/>
</dbReference>
<protein>
    <submittedName>
        <fullName evidence="11">Uncharacterized protein</fullName>
    </submittedName>
</protein>
<comment type="caution">
    <text evidence="11">The sequence shown here is derived from an EMBL/GenBank/DDBJ whole genome shotgun (WGS) entry which is preliminary data.</text>
</comment>
<dbReference type="Gene3D" id="1.20.5.4130">
    <property type="match status" value="1"/>
</dbReference>
<evidence type="ECO:0000256" key="3">
    <source>
        <dbReference type="ARBA" id="ARBA00022737"/>
    </source>
</evidence>
<dbReference type="PANTHER" id="PTHR23155:SF1114">
    <property type="entry name" value="OS02G0475500 PROTEIN"/>
    <property type="match status" value="1"/>
</dbReference>
<dbReference type="CDD" id="cd14798">
    <property type="entry name" value="RX-CC_like"/>
    <property type="match status" value="1"/>
</dbReference>
<evidence type="ECO:0000259" key="9">
    <source>
        <dbReference type="Pfam" id="PF23559"/>
    </source>
</evidence>
<comment type="similarity">
    <text evidence="1">Belongs to the disease resistance NB-LRR family.</text>
</comment>
<dbReference type="Gene3D" id="3.80.10.10">
    <property type="entry name" value="Ribonuclease Inhibitor"/>
    <property type="match status" value="1"/>
</dbReference>
<dbReference type="InterPro" id="IPR002182">
    <property type="entry name" value="NB-ARC"/>
</dbReference>
<organism evidence="11 12">
    <name type="scientific">Lolium multiflorum</name>
    <name type="common">Italian ryegrass</name>
    <name type="synonym">Lolium perenne subsp. multiflorum</name>
    <dbReference type="NCBI Taxonomy" id="4521"/>
    <lineage>
        <taxon>Eukaryota</taxon>
        <taxon>Viridiplantae</taxon>
        <taxon>Streptophyta</taxon>
        <taxon>Embryophyta</taxon>
        <taxon>Tracheophyta</taxon>
        <taxon>Spermatophyta</taxon>
        <taxon>Magnoliopsida</taxon>
        <taxon>Liliopsida</taxon>
        <taxon>Poales</taxon>
        <taxon>Poaceae</taxon>
        <taxon>BOP clade</taxon>
        <taxon>Pooideae</taxon>
        <taxon>Poodae</taxon>
        <taxon>Poeae</taxon>
        <taxon>Poeae Chloroplast Group 2 (Poeae type)</taxon>
        <taxon>Loliodinae</taxon>
        <taxon>Loliinae</taxon>
        <taxon>Lolium</taxon>
    </lineage>
</organism>
<dbReference type="PRINTS" id="PR00364">
    <property type="entry name" value="DISEASERSIST"/>
</dbReference>
<dbReference type="EMBL" id="JAUUTY010000001">
    <property type="protein sequence ID" value="KAK1691757.1"/>
    <property type="molecule type" value="Genomic_DNA"/>
</dbReference>
<dbReference type="GO" id="GO:0002758">
    <property type="term" value="P:innate immune response-activating signaling pathway"/>
    <property type="evidence" value="ECO:0007669"/>
    <property type="project" value="UniProtKB-ARBA"/>
</dbReference>
<feature type="domain" description="NB-ARC" evidence="7">
    <location>
        <begin position="173"/>
        <end position="335"/>
    </location>
</feature>
<dbReference type="InterPro" id="IPR055414">
    <property type="entry name" value="LRR_R13L4/SHOC2-like"/>
</dbReference>
<dbReference type="InterPro" id="IPR058922">
    <property type="entry name" value="WHD_DRP"/>
</dbReference>
<evidence type="ECO:0000256" key="4">
    <source>
        <dbReference type="ARBA" id="ARBA00022741"/>
    </source>
</evidence>
<evidence type="ECO:0000256" key="2">
    <source>
        <dbReference type="ARBA" id="ARBA00022614"/>
    </source>
</evidence>
<feature type="domain" description="Disease resistance protein winged helix" evidence="9">
    <location>
        <begin position="641"/>
        <end position="711"/>
    </location>
</feature>
<dbReference type="PANTHER" id="PTHR23155">
    <property type="entry name" value="DISEASE RESISTANCE PROTEIN RP"/>
    <property type="match status" value="1"/>
</dbReference>
<dbReference type="InterPro" id="IPR042197">
    <property type="entry name" value="Apaf_helical"/>
</dbReference>
<dbReference type="FunFam" id="1.10.10.10:FF:000322">
    <property type="entry name" value="Probable disease resistance protein At1g63360"/>
    <property type="match status" value="1"/>
</dbReference>
<evidence type="ECO:0000256" key="5">
    <source>
        <dbReference type="ARBA" id="ARBA00022821"/>
    </source>
</evidence>
<dbReference type="InterPro" id="IPR038005">
    <property type="entry name" value="RX-like_CC"/>
</dbReference>
<dbReference type="GO" id="GO:0043531">
    <property type="term" value="F:ADP binding"/>
    <property type="evidence" value="ECO:0007669"/>
    <property type="project" value="InterPro"/>
</dbReference>
<accession>A0AAD8X287</accession>
<gene>
    <name evidence="11" type="ORF">QYE76_008454</name>
</gene>
<name>A0AAD8X287_LOLMU</name>
<dbReference type="Pfam" id="PF00931">
    <property type="entry name" value="NB-ARC"/>
    <property type="match status" value="2"/>
</dbReference>
<keyword evidence="2" id="KW-0433">Leucine-rich repeat</keyword>
<dbReference type="InterPro" id="IPR041118">
    <property type="entry name" value="Rx_N"/>
</dbReference>
<evidence type="ECO:0000259" key="7">
    <source>
        <dbReference type="Pfam" id="PF00931"/>
    </source>
</evidence>
<keyword evidence="6" id="KW-0175">Coiled coil</keyword>
<dbReference type="SUPFAM" id="SSF52058">
    <property type="entry name" value="L domain-like"/>
    <property type="match status" value="1"/>
</dbReference>
<evidence type="ECO:0000313" key="12">
    <source>
        <dbReference type="Proteomes" id="UP001231189"/>
    </source>
</evidence>
<dbReference type="InterPro" id="IPR036388">
    <property type="entry name" value="WH-like_DNA-bd_sf"/>
</dbReference>
<dbReference type="Pfam" id="PF23559">
    <property type="entry name" value="WHD_DRP"/>
    <property type="match status" value="1"/>
</dbReference>
<dbReference type="Gene3D" id="3.40.50.300">
    <property type="entry name" value="P-loop containing nucleotide triphosphate hydrolases"/>
    <property type="match status" value="2"/>
</dbReference>
<evidence type="ECO:0000313" key="11">
    <source>
        <dbReference type="EMBL" id="KAK1691757.1"/>
    </source>
</evidence>
<evidence type="ECO:0000256" key="6">
    <source>
        <dbReference type="ARBA" id="ARBA00023054"/>
    </source>
</evidence>
<dbReference type="Gene3D" id="1.10.10.10">
    <property type="entry name" value="Winged helix-like DNA-binding domain superfamily/Winged helix DNA-binding domain"/>
    <property type="match status" value="1"/>
</dbReference>
<evidence type="ECO:0000256" key="1">
    <source>
        <dbReference type="ARBA" id="ARBA00008894"/>
    </source>
</evidence>
<proteinExistence type="inferred from homology"/>
<dbReference type="InterPro" id="IPR044974">
    <property type="entry name" value="Disease_R_plants"/>
</dbReference>
<feature type="domain" description="NB-ARC" evidence="7">
    <location>
        <begin position="391"/>
        <end position="551"/>
    </location>
</feature>
<keyword evidence="4" id="KW-0547">Nucleotide-binding</keyword>
<keyword evidence="3" id="KW-0677">Repeat</keyword>
<feature type="domain" description="Disease resistance R13L4/SHOC-2-like LRR" evidence="10">
    <location>
        <begin position="764"/>
        <end position="863"/>
    </location>
</feature>
<evidence type="ECO:0000259" key="10">
    <source>
        <dbReference type="Pfam" id="PF23598"/>
    </source>
</evidence>
<reference evidence="11" key="1">
    <citation type="submission" date="2023-07" db="EMBL/GenBank/DDBJ databases">
        <title>A chromosome-level genome assembly of Lolium multiflorum.</title>
        <authorList>
            <person name="Chen Y."/>
            <person name="Copetti D."/>
            <person name="Kolliker R."/>
            <person name="Studer B."/>
        </authorList>
    </citation>
    <scope>NUCLEOTIDE SEQUENCE</scope>
    <source>
        <strain evidence="11">02402/16</strain>
        <tissue evidence="11">Leaf</tissue>
    </source>
</reference>
<dbReference type="AlphaFoldDB" id="A0AAD8X287"/>
<evidence type="ECO:0000259" key="8">
    <source>
        <dbReference type="Pfam" id="PF18052"/>
    </source>
</evidence>
<dbReference type="SUPFAM" id="SSF52540">
    <property type="entry name" value="P-loop containing nucleoside triphosphate hydrolases"/>
    <property type="match status" value="2"/>
</dbReference>
<dbReference type="Gene3D" id="1.10.8.430">
    <property type="entry name" value="Helical domain of apoptotic protease-activating factors"/>
    <property type="match status" value="1"/>
</dbReference>
<keyword evidence="5" id="KW-0611">Plant defense</keyword>